<reference evidence="1" key="1">
    <citation type="submission" date="2021-03" db="EMBL/GenBank/DDBJ databases">
        <authorList>
            <consortium name="DOE Joint Genome Institute"/>
            <person name="Ahrendt S."/>
            <person name="Looney B.P."/>
            <person name="Miyauchi S."/>
            <person name="Morin E."/>
            <person name="Drula E."/>
            <person name="Courty P.E."/>
            <person name="Chicoki N."/>
            <person name="Fauchery L."/>
            <person name="Kohler A."/>
            <person name="Kuo A."/>
            <person name="Labutti K."/>
            <person name="Pangilinan J."/>
            <person name="Lipzen A."/>
            <person name="Riley R."/>
            <person name="Andreopoulos W."/>
            <person name="He G."/>
            <person name="Johnson J."/>
            <person name="Barry K.W."/>
            <person name="Grigoriev I.V."/>
            <person name="Nagy L."/>
            <person name="Hibbett D."/>
            <person name="Henrissat B."/>
            <person name="Matheny P.B."/>
            <person name="Labbe J."/>
            <person name="Martin F."/>
        </authorList>
    </citation>
    <scope>NUCLEOTIDE SEQUENCE</scope>
    <source>
        <strain evidence="1">HHB10654</strain>
    </source>
</reference>
<organism evidence="1 2">
    <name type="scientific">Artomyces pyxidatus</name>
    <dbReference type="NCBI Taxonomy" id="48021"/>
    <lineage>
        <taxon>Eukaryota</taxon>
        <taxon>Fungi</taxon>
        <taxon>Dikarya</taxon>
        <taxon>Basidiomycota</taxon>
        <taxon>Agaricomycotina</taxon>
        <taxon>Agaricomycetes</taxon>
        <taxon>Russulales</taxon>
        <taxon>Auriscalpiaceae</taxon>
        <taxon>Artomyces</taxon>
    </lineage>
</organism>
<accession>A0ACB8TDX7</accession>
<reference evidence="1" key="2">
    <citation type="journal article" date="2022" name="New Phytol.">
        <title>Evolutionary transition to the ectomycorrhizal habit in the genomes of a hyperdiverse lineage of mushroom-forming fungi.</title>
        <authorList>
            <person name="Looney B."/>
            <person name="Miyauchi S."/>
            <person name="Morin E."/>
            <person name="Drula E."/>
            <person name="Courty P.E."/>
            <person name="Kohler A."/>
            <person name="Kuo A."/>
            <person name="LaButti K."/>
            <person name="Pangilinan J."/>
            <person name="Lipzen A."/>
            <person name="Riley R."/>
            <person name="Andreopoulos W."/>
            <person name="He G."/>
            <person name="Johnson J."/>
            <person name="Nolan M."/>
            <person name="Tritt A."/>
            <person name="Barry K.W."/>
            <person name="Grigoriev I.V."/>
            <person name="Nagy L.G."/>
            <person name="Hibbett D."/>
            <person name="Henrissat B."/>
            <person name="Matheny P.B."/>
            <person name="Labbe J."/>
            <person name="Martin F.M."/>
        </authorList>
    </citation>
    <scope>NUCLEOTIDE SEQUENCE</scope>
    <source>
        <strain evidence="1">HHB10654</strain>
    </source>
</reference>
<evidence type="ECO:0000313" key="1">
    <source>
        <dbReference type="EMBL" id="KAI0066628.1"/>
    </source>
</evidence>
<comment type="caution">
    <text evidence="1">The sequence shown here is derived from an EMBL/GenBank/DDBJ whole genome shotgun (WGS) entry which is preliminary data.</text>
</comment>
<keyword evidence="2" id="KW-1185">Reference proteome</keyword>
<dbReference type="EMBL" id="MU277192">
    <property type="protein sequence ID" value="KAI0066628.1"/>
    <property type="molecule type" value="Genomic_DNA"/>
</dbReference>
<evidence type="ECO:0000313" key="2">
    <source>
        <dbReference type="Proteomes" id="UP000814140"/>
    </source>
</evidence>
<proteinExistence type="predicted"/>
<gene>
    <name evidence="1" type="ORF">BV25DRAFT_1796330</name>
</gene>
<protein>
    <submittedName>
        <fullName evidence="1">Uncharacterized protein</fullName>
    </submittedName>
</protein>
<dbReference type="Proteomes" id="UP000814140">
    <property type="component" value="Unassembled WGS sequence"/>
</dbReference>
<name>A0ACB8TDX7_9AGAM</name>
<sequence>MGKSDAEVIALFHEQVNMTADEIEAWLEKPESHKAGTGVGLESGRKIIDILRRNPVRNAEAYDPDDMEHIRKVVGYNSRHLAQEDHLRDTKTVEELEKTKSTISLRNWGHVGRKYN</sequence>